<accession>A0A2W4WIG3</accession>
<evidence type="ECO:0000313" key="3">
    <source>
        <dbReference type="Proteomes" id="UP000249081"/>
    </source>
</evidence>
<name>A0A2W4WIG3_9CYAN</name>
<dbReference type="GO" id="GO:0003677">
    <property type="term" value="F:DNA binding"/>
    <property type="evidence" value="ECO:0007669"/>
    <property type="project" value="InterPro"/>
</dbReference>
<dbReference type="Gene3D" id="3.30.70.1290">
    <property type="entry name" value="Transposase IS200-like"/>
    <property type="match status" value="1"/>
</dbReference>
<feature type="domain" description="Transposase IS200-like" evidence="1">
    <location>
        <begin position="11"/>
        <end position="134"/>
    </location>
</feature>
<dbReference type="GO" id="GO:0006313">
    <property type="term" value="P:DNA transposition"/>
    <property type="evidence" value="ECO:0007669"/>
    <property type="project" value="InterPro"/>
</dbReference>
<gene>
    <name evidence="2" type="primary">tnpA</name>
    <name evidence="2" type="ORF">DCF17_02660</name>
</gene>
<dbReference type="InterPro" id="IPR036515">
    <property type="entry name" value="Transposase_17_sf"/>
</dbReference>
<dbReference type="AlphaFoldDB" id="A0A2W4WIG3"/>
<reference evidence="3" key="1">
    <citation type="submission" date="2018-04" db="EMBL/GenBank/DDBJ databases">
        <authorList>
            <person name="Cornet L."/>
        </authorList>
    </citation>
    <scope>NUCLEOTIDE SEQUENCE [LARGE SCALE GENOMIC DNA]</scope>
</reference>
<dbReference type="PANTHER" id="PTHR33360">
    <property type="entry name" value="TRANSPOSASE FOR INSERTION SEQUENCE ELEMENT IS200"/>
    <property type="match status" value="1"/>
</dbReference>
<reference evidence="2 3" key="2">
    <citation type="submission" date="2018-06" db="EMBL/GenBank/DDBJ databases">
        <title>Metagenomic assembly of (sub)arctic Cyanobacteria and their associated microbiome from non-axenic cultures.</title>
        <authorList>
            <person name="Baurain D."/>
        </authorList>
    </citation>
    <scope>NUCLEOTIDE SEQUENCE [LARGE SCALE GENOMIC DNA]</scope>
    <source>
        <strain evidence="2">ULC041bin1</strain>
    </source>
</reference>
<evidence type="ECO:0000313" key="2">
    <source>
        <dbReference type="EMBL" id="PZO44924.1"/>
    </source>
</evidence>
<dbReference type="SUPFAM" id="SSF143422">
    <property type="entry name" value="Transposase IS200-like"/>
    <property type="match status" value="1"/>
</dbReference>
<dbReference type="PANTHER" id="PTHR33360:SF2">
    <property type="entry name" value="TRANSPOSASE FOR INSERTION SEQUENCE ELEMENT IS200"/>
    <property type="match status" value="1"/>
</dbReference>
<comment type="caution">
    <text evidence="2">The sequence shown here is derived from an EMBL/GenBank/DDBJ whole genome shotgun (WGS) entry which is preliminary data.</text>
</comment>
<dbReference type="Proteomes" id="UP000249081">
    <property type="component" value="Unassembled WGS sequence"/>
</dbReference>
<dbReference type="Pfam" id="PF01797">
    <property type="entry name" value="Y1_Tnp"/>
    <property type="match status" value="1"/>
</dbReference>
<evidence type="ECO:0000259" key="1">
    <source>
        <dbReference type="SMART" id="SM01321"/>
    </source>
</evidence>
<organism evidence="2 3">
    <name type="scientific">Shackletoniella antarctica</name>
    <dbReference type="NCBI Taxonomy" id="268115"/>
    <lineage>
        <taxon>Bacteria</taxon>
        <taxon>Bacillati</taxon>
        <taxon>Cyanobacteriota</taxon>
        <taxon>Cyanophyceae</taxon>
        <taxon>Oculatellales</taxon>
        <taxon>Oculatellaceae</taxon>
        <taxon>Shackletoniella</taxon>
    </lineage>
</organism>
<dbReference type="NCBIfam" id="NF033573">
    <property type="entry name" value="transpos_IS200"/>
    <property type="match status" value="1"/>
</dbReference>
<sequence length="138" mass="15698">MAKLRSFSHTVALIKVHVVFVTKYRHPVIHGDIEVDIKALAQSICQKNDCILEEAKADLGTNDHIHLLIDLAPKVSVSRLCNTIKTVTSREIRKRYAEELKPYYWKPVFWKRGFSAVSCGGAPLSVLKQYIENQGYDD</sequence>
<proteinExistence type="predicted"/>
<dbReference type="GO" id="GO:0004803">
    <property type="term" value="F:transposase activity"/>
    <property type="evidence" value="ECO:0007669"/>
    <property type="project" value="InterPro"/>
</dbReference>
<dbReference type="InterPro" id="IPR002686">
    <property type="entry name" value="Transposase_17"/>
</dbReference>
<dbReference type="SMART" id="SM01321">
    <property type="entry name" value="Y1_Tnp"/>
    <property type="match status" value="1"/>
</dbReference>
<protein>
    <submittedName>
        <fullName evidence="2">IS200/IS605 family transposase</fullName>
    </submittedName>
</protein>
<dbReference type="EMBL" id="QBMN01000011">
    <property type="protein sequence ID" value="PZO44924.1"/>
    <property type="molecule type" value="Genomic_DNA"/>
</dbReference>